<dbReference type="UniPathway" id="UPA00136">
    <property type="reaction ID" value="UER00199"/>
</dbReference>
<reference evidence="11 12" key="1">
    <citation type="submission" date="2016-07" db="EMBL/GenBank/DDBJ databases">
        <title>Draft genome sequence of Methyloligella halotolerans C2T (VKM B-2706T=CCUG 61687T=DSM 25045T), a halotolerant polyhydroxybutyrate accumulating methylotroph.</title>
        <authorList>
            <person name="Vasilenko O.V."/>
            <person name="Doronina N.V."/>
            <person name="Poroshina M.N."/>
            <person name="Tarlachkov S.V."/>
            <person name="Trotsenko Y.A."/>
        </authorList>
    </citation>
    <scope>NUCLEOTIDE SEQUENCE [LARGE SCALE GENOMIC DNA]</scope>
    <source>
        <strain evidence="11 12">VKM B-2706</strain>
    </source>
</reference>
<dbReference type="Pfam" id="PF00132">
    <property type="entry name" value="Hexapep"/>
    <property type="match status" value="1"/>
</dbReference>
<evidence type="ECO:0000256" key="4">
    <source>
        <dbReference type="ARBA" id="ARBA00018522"/>
    </source>
</evidence>
<gene>
    <name evidence="11" type="ORF">A7A08_00021</name>
</gene>
<organism evidence="11 12">
    <name type="scientific">Methyloligella halotolerans</name>
    <dbReference type="NCBI Taxonomy" id="1177755"/>
    <lineage>
        <taxon>Bacteria</taxon>
        <taxon>Pseudomonadati</taxon>
        <taxon>Pseudomonadota</taxon>
        <taxon>Alphaproteobacteria</taxon>
        <taxon>Hyphomicrobiales</taxon>
        <taxon>Hyphomicrobiaceae</taxon>
        <taxon>Methyloligella</taxon>
    </lineage>
</organism>
<dbReference type="Proteomes" id="UP000095087">
    <property type="component" value="Unassembled WGS sequence"/>
</dbReference>
<evidence type="ECO:0000259" key="10">
    <source>
        <dbReference type="SMART" id="SM00971"/>
    </source>
</evidence>
<evidence type="ECO:0000256" key="3">
    <source>
        <dbReference type="ARBA" id="ARBA00013266"/>
    </source>
</evidence>
<dbReference type="CDD" id="cd03354">
    <property type="entry name" value="LbH_SAT"/>
    <property type="match status" value="1"/>
</dbReference>
<dbReference type="InterPro" id="IPR011004">
    <property type="entry name" value="Trimer_LpxA-like_sf"/>
</dbReference>
<dbReference type="NCBIfam" id="NF041874">
    <property type="entry name" value="EPS_EpsC"/>
    <property type="match status" value="1"/>
</dbReference>
<dbReference type="InterPro" id="IPR053376">
    <property type="entry name" value="Serine_acetyltransferase"/>
</dbReference>
<dbReference type="InterPro" id="IPR010493">
    <property type="entry name" value="Ser_AcTrfase_N"/>
</dbReference>
<keyword evidence="8 11" id="KW-0012">Acyltransferase</keyword>
<evidence type="ECO:0000256" key="7">
    <source>
        <dbReference type="ARBA" id="ARBA00022737"/>
    </source>
</evidence>
<protein>
    <recommendedName>
        <fullName evidence="4">Serine acetyltransferase</fullName>
        <ecNumber evidence="3">2.3.1.30</ecNumber>
    </recommendedName>
</protein>
<dbReference type="PATRIC" id="fig|1177755.3.peg.22"/>
<dbReference type="NCBIfam" id="TIGR01172">
    <property type="entry name" value="cysE"/>
    <property type="match status" value="1"/>
</dbReference>
<sequence length="279" mass="29959">MQKTAAARRPELKRVDPIWSRLQDEAEQVRANEPALAGFVYATVLSHASLEDALCHRLSQRLQHTVGDAGLLNRTFLEVIEAAPEVGEEVRADLAAWATRDPACERVIEPLLYFKGFHALETYRLSHILWHMGRRDLALYLQSQSSRVFAVDIHPAAKIGKGIMIDHATGIVIGETAVVGDNCSLLHGVTLGGTGNESGDRHPKIGSGVMLGAGAKVLGNISVGDCVRVAAGSVVLKDVPPRRTVAGVPAREIGFAGCEEPAIAMDQFVAGIMDDDESE</sequence>
<evidence type="ECO:0000256" key="2">
    <source>
        <dbReference type="ARBA" id="ARBA00007274"/>
    </source>
</evidence>
<dbReference type="PANTHER" id="PTHR42811">
    <property type="entry name" value="SERINE ACETYLTRANSFERASE"/>
    <property type="match status" value="1"/>
</dbReference>
<dbReference type="AlphaFoldDB" id="A0A1E2S173"/>
<keyword evidence="12" id="KW-1185">Reference proteome</keyword>
<dbReference type="Gene3D" id="2.160.10.10">
    <property type="entry name" value="Hexapeptide repeat proteins"/>
    <property type="match status" value="1"/>
</dbReference>
<dbReference type="GO" id="GO:0005737">
    <property type="term" value="C:cytoplasm"/>
    <property type="evidence" value="ECO:0007669"/>
    <property type="project" value="InterPro"/>
</dbReference>
<evidence type="ECO:0000313" key="11">
    <source>
        <dbReference type="EMBL" id="ODA68204.1"/>
    </source>
</evidence>
<evidence type="ECO:0000313" key="12">
    <source>
        <dbReference type="Proteomes" id="UP000095087"/>
    </source>
</evidence>
<dbReference type="OrthoDB" id="9801456at2"/>
<dbReference type="Gene3D" id="1.10.3130.10">
    <property type="entry name" value="serine acetyltransferase, domain 1"/>
    <property type="match status" value="1"/>
</dbReference>
<dbReference type="InterPro" id="IPR018357">
    <property type="entry name" value="Hexapep_transf_CS"/>
</dbReference>
<comment type="similarity">
    <text evidence="2">Belongs to the transferase hexapeptide repeat family.</text>
</comment>
<dbReference type="InterPro" id="IPR005881">
    <property type="entry name" value="Ser_O-AcTrfase"/>
</dbReference>
<keyword evidence="5" id="KW-0028">Amino-acid biosynthesis</keyword>
<evidence type="ECO:0000256" key="9">
    <source>
        <dbReference type="ARBA" id="ARBA00049486"/>
    </source>
</evidence>
<feature type="domain" description="Serine acetyltransferase N-terminal" evidence="10">
    <location>
        <begin position="18"/>
        <end position="122"/>
    </location>
</feature>
<evidence type="ECO:0000256" key="6">
    <source>
        <dbReference type="ARBA" id="ARBA00022679"/>
    </source>
</evidence>
<dbReference type="InterPro" id="IPR042122">
    <property type="entry name" value="Ser_AcTrfase_N_sf"/>
</dbReference>
<comment type="caution">
    <text evidence="11">The sequence shown here is derived from an EMBL/GenBank/DDBJ whole genome shotgun (WGS) entry which is preliminary data.</text>
</comment>
<dbReference type="EMBL" id="MASI01000001">
    <property type="protein sequence ID" value="ODA68204.1"/>
    <property type="molecule type" value="Genomic_DNA"/>
</dbReference>
<dbReference type="EC" id="2.3.1.30" evidence="3"/>
<dbReference type="Pfam" id="PF06426">
    <property type="entry name" value="SATase_N"/>
    <property type="match status" value="1"/>
</dbReference>
<accession>A0A1E2S173</accession>
<dbReference type="InterPro" id="IPR045304">
    <property type="entry name" value="LbH_SAT"/>
</dbReference>
<dbReference type="GO" id="GO:0009001">
    <property type="term" value="F:serine O-acetyltransferase activity"/>
    <property type="evidence" value="ECO:0007669"/>
    <property type="project" value="UniProtKB-EC"/>
</dbReference>
<dbReference type="RefSeq" id="WP_069093552.1">
    <property type="nucleotide sequence ID" value="NZ_MASI01000001.1"/>
</dbReference>
<dbReference type="SUPFAM" id="SSF51161">
    <property type="entry name" value="Trimeric LpxA-like enzymes"/>
    <property type="match status" value="1"/>
</dbReference>
<comment type="catalytic activity">
    <reaction evidence="9">
        <text>L-serine + acetyl-CoA = O-acetyl-L-serine + CoA</text>
        <dbReference type="Rhea" id="RHEA:24560"/>
        <dbReference type="ChEBI" id="CHEBI:33384"/>
        <dbReference type="ChEBI" id="CHEBI:57287"/>
        <dbReference type="ChEBI" id="CHEBI:57288"/>
        <dbReference type="ChEBI" id="CHEBI:58340"/>
        <dbReference type="EC" id="2.3.1.30"/>
    </reaction>
</comment>
<dbReference type="PROSITE" id="PS00101">
    <property type="entry name" value="HEXAPEP_TRANSFERASES"/>
    <property type="match status" value="1"/>
</dbReference>
<evidence type="ECO:0000256" key="8">
    <source>
        <dbReference type="ARBA" id="ARBA00023315"/>
    </source>
</evidence>
<evidence type="ECO:0000256" key="5">
    <source>
        <dbReference type="ARBA" id="ARBA00022605"/>
    </source>
</evidence>
<dbReference type="SMART" id="SM00971">
    <property type="entry name" value="SATase_N"/>
    <property type="match status" value="1"/>
</dbReference>
<proteinExistence type="inferred from homology"/>
<dbReference type="STRING" id="1177755.A7A08_00021"/>
<dbReference type="FunFam" id="2.160.10.10:FF:000002">
    <property type="entry name" value="Serine acetyltransferase"/>
    <property type="match status" value="1"/>
</dbReference>
<dbReference type="GO" id="GO:0006535">
    <property type="term" value="P:cysteine biosynthetic process from serine"/>
    <property type="evidence" value="ECO:0007669"/>
    <property type="project" value="InterPro"/>
</dbReference>
<comment type="pathway">
    <text evidence="1">Amino-acid biosynthesis; L-cysteine biosynthesis; L-cysteine from L-serine: step 1/2.</text>
</comment>
<keyword evidence="7" id="KW-0677">Repeat</keyword>
<dbReference type="InterPro" id="IPR001451">
    <property type="entry name" value="Hexapep"/>
</dbReference>
<evidence type="ECO:0000256" key="1">
    <source>
        <dbReference type="ARBA" id="ARBA00004876"/>
    </source>
</evidence>
<keyword evidence="6 11" id="KW-0808">Transferase</keyword>
<name>A0A1E2S173_9HYPH</name>